<dbReference type="Proteomes" id="UP000095767">
    <property type="component" value="Unassembled WGS sequence"/>
</dbReference>
<accession>A0A1E5WJY9</accession>
<name>A0A1E5WJY9_9POAL</name>
<proteinExistence type="predicted"/>
<organism evidence="3 4">
    <name type="scientific">Dichanthelium oligosanthes</name>
    <dbReference type="NCBI Taxonomy" id="888268"/>
    <lineage>
        <taxon>Eukaryota</taxon>
        <taxon>Viridiplantae</taxon>
        <taxon>Streptophyta</taxon>
        <taxon>Embryophyta</taxon>
        <taxon>Tracheophyta</taxon>
        <taxon>Spermatophyta</taxon>
        <taxon>Magnoliopsida</taxon>
        <taxon>Liliopsida</taxon>
        <taxon>Poales</taxon>
        <taxon>Poaceae</taxon>
        <taxon>PACMAD clade</taxon>
        <taxon>Panicoideae</taxon>
        <taxon>Panicodae</taxon>
        <taxon>Paniceae</taxon>
        <taxon>Dichantheliinae</taxon>
        <taxon>Dichanthelium</taxon>
    </lineage>
</organism>
<evidence type="ECO:0000256" key="1">
    <source>
        <dbReference type="SAM" id="MobiDB-lite"/>
    </source>
</evidence>
<dbReference type="InterPro" id="IPR046533">
    <property type="entry name" value="DUF6598"/>
</dbReference>
<evidence type="ECO:0000313" key="4">
    <source>
        <dbReference type="Proteomes" id="UP000095767"/>
    </source>
</evidence>
<comment type="caution">
    <text evidence="3">The sequence shown here is derived from an EMBL/GenBank/DDBJ whole genome shotgun (WGS) entry which is preliminary data.</text>
</comment>
<sequence>MAADGGGGDLASSPSVPPAVELHDADEEEWLGMGPSLFDEAEAEAMAKHERRMRREQEKAREEELMRARWEAHNTAVDRIRDYDPKQGGEYYTRYSIGADLSRLNLDEECESTAHQSIKCLILPYDESLILTGPKRGIISLDATYVEINLKIKDDQEQMDKELSKGYVSIRGARRATKRYELESRSLDTRLSTVEVIYGVVGGAVEATIEVEVVQGEFYGQITASPASIQNNNLVLHDSKVAGVMHMPGDGRGVVQLSRAVVAVCLKDTLSVTIISGTGDAKTEGTIIDFASRINRRDENEISLGDMKNAGEG</sequence>
<dbReference type="PANTHER" id="PTHR33065">
    <property type="entry name" value="OS07G0486400 PROTEIN"/>
    <property type="match status" value="1"/>
</dbReference>
<keyword evidence="4" id="KW-1185">Reference proteome</keyword>
<feature type="region of interest" description="Disordered" evidence="1">
    <location>
        <begin position="1"/>
        <end position="20"/>
    </location>
</feature>
<gene>
    <name evidence="3" type="ORF">BAE44_0001256</name>
</gene>
<dbReference type="AlphaFoldDB" id="A0A1E5WJY9"/>
<protein>
    <recommendedName>
        <fullName evidence="2">DUF6598 domain-containing protein</fullName>
    </recommendedName>
</protein>
<feature type="domain" description="DUF6598" evidence="2">
    <location>
        <begin position="121"/>
        <end position="306"/>
    </location>
</feature>
<dbReference type="OrthoDB" id="631772at2759"/>
<reference evidence="3 4" key="1">
    <citation type="submission" date="2016-09" db="EMBL/GenBank/DDBJ databases">
        <title>The draft genome of Dichanthelium oligosanthes: A C3 panicoid grass species.</title>
        <authorList>
            <person name="Studer A.J."/>
            <person name="Schnable J.C."/>
            <person name="Brutnell T.P."/>
        </authorList>
    </citation>
    <scope>NUCLEOTIDE SEQUENCE [LARGE SCALE GENOMIC DNA]</scope>
    <source>
        <strain evidence="4">cv. Kellogg 1175</strain>
        <tissue evidence="3">Leaf</tissue>
    </source>
</reference>
<dbReference type="STRING" id="888268.A0A1E5WJY9"/>
<dbReference type="EMBL" id="LWDX02004424">
    <property type="protein sequence ID" value="OEL37726.1"/>
    <property type="molecule type" value="Genomic_DNA"/>
</dbReference>
<dbReference type="Pfam" id="PF20241">
    <property type="entry name" value="DUF6598"/>
    <property type="match status" value="1"/>
</dbReference>
<evidence type="ECO:0000313" key="3">
    <source>
        <dbReference type="EMBL" id="OEL37726.1"/>
    </source>
</evidence>
<evidence type="ECO:0000259" key="2">
    <source>
        <dbReference type="Pfam" id="PF20241"/>
    </source>
</evidence>
<dbReference type="PANTHER" id="PTHR33065:SF64">
    <property type="entry name" value="OS05G0109100 PROTEIN"/>
    <property type="match status" value="1"/>
</dbReference>